<dbReference type="Pfam" id="PF02737">
    <property type="entry name" value="3HCDH_N"/>
    <property type="match status" value="1"/>
</dbReference>
<evidence type="ECO:0000313" key="8">
    <source>
        <dbReference type="Proteomes" id="UP000620075"/>
    </source>
</evidence>
<dbReference type="InterPro" id="IPR008927">
    <property type="entry name" value="6-PGluconate_DH-like_C_sf"/>
</dbReference>
<dbReference type="Pfam" id="PF00725">
    <property type="entry name" value="3HCDH"/>
    <property type="match status" value="1"/>
</dbReference>
<evidence type="ECO:0000256" key="4">
    <source>
        <dbReference type="PIRSR" id="PIRSR000105-1"/>
    </source>
</evidence>
<evidence type="ECO:0000256" key="2">
    <source>
        <dbReference type="ARBA" id="ARBA00009463"/>
    </source>
</evidence>
<dbReference type="PIRSF" id="PIRSF000105">
    <property type="entry name" value="HCDH"/>
    <property type="match status" value="1"/>
</dbReference>
<feature type="domain" description="3-hydroxyacyl-CoA dehydrogenase C-terminal" evidence="5">
    <location>
        <begin position="183"/>
        <end position="277"/>
    </location>
</feature>
<dbReference type="GO" id="GO:0070403">
    <property type="term" value="F:NAD+ binding"/>
    <property type="evidence" value="ECO:0007669"/>
    <property type="project" value="InterPro"/>
</dbReference>
<evidence type="ECO:0000256" key="1">
    <source>
        <dbReference type="ARBA" id="ARBA00005086"/>
    </source>
</evidence>
<comment type="caution">
    <text evidence="7">The sequence shown here is derived from an EMBL/GenBank/DDBJ whole genome shotgun (WGS) entry which is preliminary data.</text>
</comment>
<dbReference type="PANTHER" id="PTHR48075:SF5">
    <property type="entry name" value="3-HYDROXYBUTYRYL-COA DEHYDROGENASE"/>
    <property type="match status" value="1"/>
</dbReference>
<dbReference type="AlphaFoldDB" id="A0A934KD64"/>
<dbReference type="PANTHER" id="PTHR48075">
    <property type="entry name" value="3-HYDROXYACYL-COA DEHYDROGENASE FAMILY PROTEIN"/>
    <property type="match status" value="1"/>
</dbReference>
<dbReference type="SUPFAM" id="SSF51735">
    <property type="entry name" value="NAD(P)-binding Rossmann-fold domains"/>
    <property type="match status" value="1"/>
</dbReference>
<dbReference type="Gene3D" id="1.10.1040.10">
    <property type="entry name" value="N-(1-d-carboxylethyl)-l-norvaline Dehydrogenase, domain 2"/>
    <property type="match status" value="1"/>
</dbReference>
<protein>
    <submittedName>
        <fullName evidence="7">3-hydroxyacyl-CoA dehydrogenase family protein</fullName>
    </submittedName>
</protein>
<dbReference type="InterPro" id="IPR006108">
    <property type="entry name" value="3HC_DH_C"/>
</dbReference>
<dbReference type="GO" id="GO:0016616">
    <property type="term" value="F:oxidoreductase activity, acting on the CH-OH group of donors, NAD or NADP as acceptor"/>
    <property type="evidence" value="ECO:0007669"/>
    <property type="project" value="InterPro"/>
</dbReference>
<sequence length="279" mass="30645">MVIVGAGTMGSQIALQTAYSGRYAVTLVDSVPEQLERARAQCQKLSARSVEKGRLSQEDADRALAALEFSADLKPVAQAQFVIEAIVEDLGAKRDLWRQLGERAVREALLATNSSTIAISRLASEVAAPERCCNLHFFHPVTVMQLCEVVKGPVTSEETIRRAMEFVRSIDRVPVLINKEVHGFIVNRILFAAAEEAMNLLEGGYASVEDIDTAVKKGLNWPMGPFELLDFSGLDVFYGGLEDRARLEGGAGAPTILKVKVERRELGRKTGRGFYDYDQ</sequence>
<proteinExistence type="inferred from homology"/>
<comment type="similarity">
    <text evidence="2">Belongs to the 3-hydroxyacyl-CoA dehydrogenase family.</text>
</comment>
<dbReference type="InterPro" id="IPR013328">
    <property type="entry name" value="6PGD_dom2"/>
</dbReference>
<dbReference type="EMBL" id="JAEKNQ010000056">
    <property type="protein sequence ID" value="MBJ7604284.1"/>
    <property type="molecule type" value="Genomic_DNA"/>
</dbReference>
<organism evidence="7 8">
    <name type="scientific">Candidatus Dormiibacter inghamiae</name>
    <dbReference type="NCBI Taxonomy" id="3127013"/>
    <lineage>
        <taxon>Bacteria</taxon>
        <taxon>Bacillati</taxon>
        <taxon>Candidatus Dormiibacterota</taxon>
        <taxon>Candidatus Dormibacteria</taxon>
        <taxon>Candidatus Dormibacterales</taxon>
        <taxon>Candidatus Dormibacteraceae</taxon>
        <taxon>Candidatus Dormiibacter</taxon>
    </lineage>
</organism>
<evidence type="ECO:0000313" key="7">
    <source>
        <dbReference type="EMBL" id="MBJ7604284.1"/>
    </source>
</evidence>
<dbReference type="GO" id="GO:0006631">
    <property type="term" value="P:fatty acid metabolic process"/>
    <property type="evidence" value="ECO:0007669"/>
    <property type="project" value="InterPro"/>
</dbReference>
<evidence type="ECO:0000259" key="5">
    <source>
        <dbReference type="Pfam" id="PF00725"/>
    </source>
</evidence>
<evidence type="ECO:0000259" key="6">
    <source>
        <dbReference type="Pfam" id="PF02737"/>
    </source>
</evidence>
<dbReference type="InterPro" id="IPR022694">
    <property type="entry name" value="3-OHacyl-CoA_DH"/>
</dbReference>
<dbReference type="Proteomes" id="UP000620075">
    <property type="component" value="Unassembled WGS sequence"/>
</dbReference>
<dbReference type="InterPro" id="IPR006176">
    <property type="entry name" value="3-OHacyl-CoA_DH_NAD-bd"/>
</dbReference>
<dbReference type="Gene3D" id="3.40.50.720">
    <property type="entry name" value="NAD(P)-binding Rossmann-like Domain"/>
    <property type="match status" value="1"/>
</dbReference>
<feature type="domain" description="3-hydroxyacyl-CoA dehydrogenase NAD binding" evidence="6">
    <location>
        <begin position="2"/>
        <end position="179"/>
    </location>
</feature>
<dbReference type="SUPFAM" id="SSF48179">
    <property type="entry name" value="6-phosphogluconate dehydrogenase C-terminal domain-like"/>
    <property type="match status" value="1"/>
</dbReference>
<dbReference type="RefSeq" id="WP_338181673.1">
    <property type="nucleotide sequence ID" value="NZ_JAEKNQ010000056.1"/>
</dbReference>
<keyword evidence="3" id="KW-0560">Oxidoreductase</keyword>
<comment type="pathway">
    <text evidence="1">Lipid metabolism; butanoate metabolism.</text>
</comment>
<name>A0A934KD64_9BACT</name>
<feature type="site" description="Important for catalytic activity" evidence="4">
    <location>
        <position position="136"/>
    </location>
</feature>
<evidence type="ECO:0000256" key="3">
    <source>
        <dbReference type="ARBA" id="ARBA00023002"/>
    </source>
</evidence>
<reference evidence="7 8" key="1">
    <citation type="submission" date="2020-10" db="EMBL/GenBank/DDBJ databases">
        <title>Ca. Dormibacterota MAGs.</title>
        <authorList>
            <person name="Montgomery K."/>
        </authorList>
    </citation>
    <scope>NUCLEOTIDE SEQUENCE [LARGE SCALE GENOMIC DNA]</scope>
    <source>
        <strain evidence="7">SC8811_S16_3</strain>
    </source>
</reference>
<dbReference type="InterPro" id="IPR036291">
    <property type="entry name" value="NAD(P)-bd_dom_sf"/>
</dbReference>
<gene>
    <name evidence="7" type="ORF">JF888_14025</name>
</gene>
<accession>A0A934KD64</accession>